<name>A0A9E7NDZ0_9EURY</name>
<dbReference type="InterPro" id="IPR058322">
    <property type="entry name" value="DUF8009"/>
</dbReference>
<dbReference type="EMBL" id="CP100355">
    <property type="protein sequence ID" value="UTF55143.1"/>
    <property type="molecule type" value="Genomic_DNA"/>
</dbReference>
<reference evidence="2" key="1">
    <citation type="submission" date="2022-06" db="EMBL/GenBank/DDBJ databases">
        <title>Diverse halophilic archaea isolated from saline environments.</title>
        <authorList>
            <person name="Cui H.-L."/>
        </authorList>
    </citation>
    <scope>NUCLEOTIDE SEQUENCE</scope>
    <source>
        <strain evidence="2">WLHS1</strain>
    </source>
</reference>
<dbReference type="Pfam" id="PF26033">
    <property type="entry name" value="DUF8009"/>
    <property type="match status" value="1"/>
</dbReference>
<dbReference type="Proteomes" id="UP001056855">
    <property type="component" value="Chromosome"/>
</dbReference>
<evidence type="ECO:0000313" key="2">
    <source>
        <dbReference type="EMBL" id="UTF55143.1"/>
    </source>
</evidence>
<dbReference type="RefSeq" id="WP_254159902.1">
    <property type="nucleotide sequence ID" value="NZ_CP100355.1"/>
</dbReference>
<dbReference type="GeneID" id="73289940"/>
<dbReference type="KEGG" id="sawl:NGM29_07800"/>
<evidence type="ECO:0000259" key="1">
    <source>
        <dbReference type="Pfam" id="PF26033"/>
    </source>
</evidence>
<protein>
    <recommendedName>
        <fullName evidence="1">DUF8009 domain-containing protein</fullName>
    </recommendedName>
</protein>
<dbReference type="AlphaFoldDB" id="A0A9E7NDZ0"/>
<evidence type="ECO:0000313" key="3">
    <source>
        <dbReference type="Proteomes" id="UP001056855"/>
    </source>
</evidence>
<gene>
    <name evidence="2" type="ORF">NGM29_07800</name>
</gene>
<sequence>MPSDDRDRDPTIIRSLAVAAEDVVNAFVYTRENPGRAILRATPPFHGRMRARLHVYRVDDSPKTGAVHLEAAALLDAETVAAYPTLEDVEQRVGGEASAGTVREQRADALEAWAERARESIFESVAFETADGPHRVSVRTLG</sequence>
<organism evidence="2 3">
    <name type="scientific">Natronosalvus rutilus</name>
    <dbReference type="NCBI Taxonomy" id="2953753"/>
    <lineage>
        <taxon>Archaea</taxon>
        <taxon>Methanobacteriati</taxon>
        <taxon>Methanobacteriota</taxon>
        <taxon>Stenosarchaea group</taxon>
        <taxon>Halobacteria</taxon>
        <taxon>Halobacteriales</taxon>
        <taxon>Natrialbaceae</taxon>
        <taxon>Natronosalvus</taxon>
    </lineage>
</organism>
<proteinExistence type="predicted"/>
<feature type="domain" description="DUF8009" evidence="1">
    <location>
        <begin position="5"/>
        <end position="142"/>
    </location>
</feature>
<keyword evidence="3" id="KW-1185">Reference proteome</keyword>
<accession>A0A9E7NDZ0</accession>